<dbReference type="EMBL" id="JARIHO010000005">
    <property type="protein sequence ID" value="KAJ7361055.1"/>
    <property type="molecule type" value="Genomic_DNA"/>
</dbReference>
<protein>
    <submittedName>
        <fullName evidence="2">Uncharacterized protein</fullName>
    </submittedName>
</protein>
<accession>A0AAD7AK23</accession>
<organism evidence="2 3">
    <name type="scientific">Mycena albidolilacea</name>
    <dbReference type="NCBI Taxonomy" id="1033008"/>
    <lineage>
        <taxon>Eukaryota</taxon>
        <taxon>Fungi</taxon>
        <taxon>Dikarya</taxon>
        <taxon>Basidiomycota</taxon>
        <taxon>Agaricomycotina</taxon>
        <taxon>Agaricomycetes</taxon>
        <taxon>Agaricomycetidae</taxon>
        <taxon>Agaricales</taxon>
        <taxon>Marasmiineae</taxon>
        <taxon>Mycenaceae</taxon>
        <taxon>Mycena</taxon>
    </lineage>
</organism>
<sequence length="213" mass="23956">MPPGPAGFPFNLEIAVGAILEISVADEQRHLGTFMWKGLIWNLSRRFNLSCRGCQKLEHKNTAREFRETEWVFGVMNLIPGHSRNAGAHQVTTDTCMLCPLVQELEVEGGREVSSARPAMITRIHDFFVGVPARVHEEEEDGWYPGGLVLTKKSPKEKRKEKRGLGGQAPRIGRRRNERLASQKKKWGRRTARECIDPRRSSGRGVCPGATKT</sequence>
<dbReference type="Proteomes" id="UP001218218">
    <property type="component" value="Unassembled WGS sequence"/>
</dbReference>
<feature type="compositionally biased region" description="Basic and acidic residues" evidence="1">
    <location>
        <begin position="191"/>
        <end position="200"/>
    </location>
</feature>
<evidence type="ECO:0000256" key="1">
    <source>
        <dbReference type="SAM" id="MobiDB-lite"/>
    </source>
</evidence>
<reference evidence="2" key="1">
    <citation type="submission" date="2023-03" db="EMBL/GenBank/DDBJ databases">
        <title>Massive genome expansion in bonnet fungi (Mycena s.s.) driven by repeated elements and novel gene families across ecological guilds.</title>
        <authorList>
            <consortium name="Lawrence Berkeley National Laboratory"/>
            <person name="Harder C.B."/>
            <person name="Miyauchi S."/>
            <person name="Viragh M."/>
            <person name="Kuo A."/>
            <person name="Thoen E."/>
            <person name="Andreopoulos B."/>
            <person name="Lu D."/>
            <person name="Skrede I."/>
            <person name="Drula E."/>
            <person name="Henrissat B."/>
            <person name="Morin E."/>
            <person name="Kohler A."/>
            <person name="Barry K."/>
            <person name="LaButti K."/>
            <person name="Morin E."/>
            <person name="Salamov A."/>
            <person name="Lipzen A."/>
            <person name="Mereny Z."/>
            <person name="Hegedus B."/>
            <person name="Baldrian P."/>
            <person name="Stursova M."/>
            <person name="Weitz H."/>
            <person name="Taylor A."/>
            <person name="Grigoriev I.V."/>
            <person name="Nagy L.G."/>
            <person name="Martin F."/>
            <person name="Kauserud H."/>
        </authorList>
    </citation>
    <scope>NUCLEOTIDE SEQUENCE</scope>
    <source>
        <strain evidence="2">CBHHK002</strain>
    </source>
</reference>
<proteinExistence type="predicted"/>
<comment type="caution">
    <text evidence="2">The sequence shown here is derived from an EMBL/GenBank/DDBJ whole genome shotgun (WGS) entry which is preliminary data.</text>
</comment>
<keyword evidence="3" id="KW-1185">Reference proteome</keyword>
<evidence type="ECO:0000313" key="2">
    <source>
        <dbReference type="EMBL" id="KAJ7361055.1"/>
    </source>
</evidence>
<feature type="region of interest" description="Disordered" evidence="1">
    <location>
        <begin position="154"/>
        <end position="213"/>
    </location>
</feature>
<gene>
    <name evidence="2" type="ORF">DFH08DRAFT_800450</name>
</gene>
<dbReference type="AlphaFoldDB" id="A0AAD7AK23"/>
<evidence type="ECO:0000313" key="3">
    <source>
        <dbReference type="Proteomes" id="UP001218218"/>
    </source>
</evidence>
<feature type="compositionally biased region" description="Basic residues" evidence="1">
    <location>
        <begin position="172"/>
        <end position="190"/>
    </location>
</feature>
<name>A0AAD7AK23_9AGAR</name>